<dbReference type="InterPro" id="IPR011009">
    <property type="entry name" value="Kinase-like_dom_sf"/>
</dbReference>
<evidence type="ECO:0000313" key="9">
    <source>
        <dbReference type="EMBL" id="VTR90708.1"/>
    </source>
</evidence>
<dbReference type="SUPFAM" id="SSF56112">
    <property type="entry name" value="Protein kinase-like (PK-like)"/>
    <property type="match status" value="1"/>
</dbReference>
<feature type="domain" description="Protein kinase" evidence="8">
    <location>
        <begin position="40"/>
        <end position="357"/>
    </location>
</feature>
<feature type="compositionally biased region" description="Basic and acidic residues" evidence="7">
    <location>
        <begin position="215"/>
        <end position="230"/>
    </location>
</feature>
<keyword evidence="1" id="KW-0808">Transferase</keyword>
<dbReference type="Gene3D" id="1.25.40.10">
    <property type="entry name" value="Tetratricopeptide repeat domain"/>
    <property type="match status" value="1"/>
</dbReference>
<dbReference type="PROSITE" id="PS50011">
    <property type="entry name" value="PROTEIN_KINASE_DOM"/>
    <property type="match status" value="1"/>
</dbReference>
<evidence type="ECO:0000256" key="4">
    <source>
        <dbReference type="ARBA" id="ARBA00022840"/>
    </source>
</evidence>
<dbReference type="PANTHER" id="PTHR43289">
    <property type="entry name" value="MITOGEN-ACTIVATED PROTEIN KINASE KINASE KINASE 20-RELATED"/>
    <property type="match status" value="1"/>
</dbReference>
<keyword evidence="4 6" id="KW-0067">ATP-binding</keyword>
<evidence type="ECO:0000256" key="5">
    <source>
        <dbReference type="PROSITE-ProRule" id="PRU00339"/>
    </source>
</evidence>
<evidence type="ECO:0000256" key="3">
    <source>
        <dbReference type="ARBA" id="ARBA00022777"/>
    </source>
</evidence>
<keyword evidence="2 6" id="KW-0547">Nucleotide-binding</keyword>
<sequence length="1067" mass="118301">MSEPTLTHPPDPDPNYPTATIAPGDVAAINNTPPESPPGYELHALIGSGGMGAVYRARDLELMREVAIKILLPQYAPDSATARRFVDEAHITGRLQHPSIPAVYRVGALADGRPFLAMKLIDGQTLEEMLQERAKPKAKSDQPLTAFEQIMHERLDRLEAVLQSGRFLAIFEQVAQAVGYAHQQNVIHRDLKPSNIMVGAFGEVQVMDWGIARSSDRRPDAFSNDDKEADGTADYSPSPFRTPHSDLTQAGAILGTPAFMPPEQAIGAIDQIGKRSDVFGLGAILCVILTDQPPFLAETAESARQIAARGKLEEAFARLDSCEAEPELIALAKRCLSPEVMDRPADAAEVASAVAVLRADAERRARQAELECATTAIKMTEERKRRRVQRALALSMLVLLAVVGYTVRYIDNEQTQHRLDQEAQQRHAEADQKDRAATVRMRQLMTERDVSAALNEAQVLRAQGVKQIDDPDRWAFTLGAARSALKRAEVVLSSGEPSDELRARVGTARTDLDRDDRNRALIAELDRIGEENDIRFLIPIPINRKPSERYAAAFRTHGIDLADVPTSQAAEWLKEHPFRARLTAAVRNWSHALSPYEIAPELTQPEMARGVAAVGGQMGVIAVLRYQSLHDRLNTILDAVTEDPFVREWWGAVHRHDTATLKQLLTRPEIGRMSSHELSSLADGLADLRFENRKILADLLRATYHRFPGEFWVNFRLASLESDSKTQKTDALRYLSAAVAARPKSAIALVGLGGSLLERHDNDPIGLRLVQSAAELDPTSPWPYFLLGMRAVDNENFAEAFRALERAARLDPDTGFFLIHSAFISNHRPRSRTTGTGPSESEIARFIDALIVACPDHPGGYDLRAEARLKKDNGRGALADYRKAKGLMPPDYARRVFVEMQIDTLEPMESWEKKLPQVLNGRIQPTTPDLINLAGFCAKFDRKYALATRFATEAMADHPGLYTHWSKVCEFAGWAVQAAAGNGTDAGQLSPAERTRLRRQALTWLREVVTRKAKDKDFPLGSYLNSLSDLAPVRDTRELAKLPLDECAEWEKLWDDTRPAGTPQKPK</sequence>
<evidence type="ECO:0000256" key="6">
    <source>
        <dbReference type="PROSITE-ProRule" id="PRU10141"/>
    </source>
</evidence>
<dbReference type="CDD" id="cd14014">
    <property type="entry name" value="STKc_PknB_like"/>
    <property type="match status" value="1"/>
</dbReference>
<dbReference type="Proteomes" id="UP000464178">
    <property type="component" value="Chromosome"/>
</dbReference>
<dbReference type="PROSITE" id="PS00108">
    <property type="entry name" value="PROTEIN_KINASE_ST"/>
    <property type="match status" value="1"/>
</dbReference>
<dbReference type="InterPro" id="IPR008271">
    <property type="entry name" value="Ser/Thr_kinase_AS"/>
</dbReference>
<dbReference type="Gene3D" id="3.30.200.20">
    <property type="entry name" value="Phosphorylase Kinase, domain 1"/>
    <property type="match status" value="1"/>
</dbReference>
<dbReference type="GO" id="GO:0005524">
    <property type="term" value="F:ATP binding"/>
    <property type="evidence" value="ECO:0007669"/>
    <property type="project" value="UniProtKB-UniRule"/>
</dbReference>
<dbReference type="Gene3D" id="1.10.510.10">
    <property type="entry name" value="Transferase(Phosphotransferase) domain 1"/>
    <property type="match status" value="1"/>
</dbReference>
<reference evidence="9 10" key="1">
    <citation type="submission" date="2019-05" db="EMBL/GenBank/DDBJ databases">
        <authorList>
            <consortium name="Science for Life Laboratories"/>
        </authorList>
    </citation>
    <scope>NUCLEOTIDE SEQUENCE [LARGE SCALE GENOMIC DNA]</scope>
    <source>
        <strain evidence="9">Soil9</strain>
    </source>
</reference>
<feature type="binding site" evidence="6">
    <location>
        <position position="69"/>
    </location>
    <ligand>
        <name>ATP</name>
        <dbReference type="ChEBI" id="CHEBI:30616"/>
    </ligand>
</feature>
<dbReference type="AlphaFoldDB" id="A0A6P2CNW2"/>
<feature type="region of interest" description="Disordered" evidence="7">
    <location>
        <begin position="215"/>
        <end position="242"/>
    </location>
</feature>
<dbReference type="GO" id="GO:0004674">
    <property type="term" value="F:protein serine/threonine kinase activity"/>
    <property type="evidence" value="ECO:0007669"/>
    <property type="project" value="UniProtKB-KW"/>
</dbReference>
<dbReference type="PROSITE" id="PS00107">
    <property type="entry name" value="PROTEIN_KINASE_ATP"/>
    <property type="match status" value="1"/>
</dbReference>
<dbReference type="KEGG" id="gms:SOIL9_70060"/>
<dbReference type="RefSeq" id="WP_162665809.1">
    <property type="nucleotide sequence ID" value="NZ_LR593886.1"/>
</dbReference>
<evidence type="ECO:0000313" key="10">
    <source>
        <dbReference type="Proteomes" id="UP000464178"/>
    </source>
</evidence>
<dbReference type="PANTHER" id="PTHR43289:SF6">
    <property type="entry name" value="SERINE_THREONINE-PROTEIN KINASE NEKL-3"/>
    <property type="match status" value="1"/>
</dbReference>
<dbReference type="InterPro" id="IPR011990">
    <property type="entry name" value="TPR-like_helical_dom_sf"/>
</dbReference>
<dbReference type="Pfam" id="PF00069">
    <property type="entry name" value="Pkinase"/>
    <property type="match status" value="1"/>
</dbReference>
<feature type="repeat" description="TPR" evidence="5">
    <location>
        <begin position="781"/>
        <end position="814"/>
    </location>
</feature>
<proteinExistence type="predicted"/>
<evidence type="ECO:0000256" key="2">
    <source>
        <dbReference type="ARBA" id="ARBA00022741"/>
    </source>
</evidence>
<dbReference type="PROSITE" id="PS50005">
    <property type="entry name" value="TPR"/>
    <property type="match status" value="1"/>
</dbReference>
<dbReference type="EMBL" id="LR593886">
    <property type="protein sequence ID" value="VTR90708.1"/>
    <property type="molecule type" value="Genomic_DNA"/>
</dbReference>
<dbReference type="SMART" id="SM00220">
    <property type="entry name" value="S_TKc"/>
    <property type="match status" value="1"/>
</dbReference>
<keyword evidence="10" id="KW-1185">Reference proteome</keyword>
<evidence type="ECO:0000259" key="8">
    <source>
        <dbReference type="PROSITE" id="PS50011"/>
    </source>
</evidence>
<keyword evidence="3 9" id="KW-0418">Kinase</keyword>
<evidence type="ECO:0000256" key="1">
    <source>
        <dbReference type="ARBA" id="ARBA00022679"/>
    </source>
</evidence>
<accession>A0A6P2CNW2</accession>
<evidence type="ECO:0000256" key="7">
    <source>
        <dbReference type="SAM" id="MobiDB-lite"/>
    </source>
</evidence>
<dbReference type="InterPro" id="IPR000719">
    <property type="entry name" value="Prot_kinase_dom"/>
</dbReference>
<keyword evidence="5" id="KW-0802">TPR repeat</keyword>
<dbReference type="InterPro" id="IPR017441">
    <property type="entry name" value="Protein_kinase_ATP_BS"/>
</dbReference>
<dbReference type="InterPro" id="IPR019734">
    <property type="entry name" value="TPR_rpt"/>
</dbReference>
<organism evidence="9 10">
    <name type="scientific">Gemmata massiliana</name>
    <dbReference type="NCBI Taxonomy" id="1210884"/>
    <lineage>
        <taxon>Bacteria</taxon>
        <taxon>Pseudomonadati</taxon>
        <taxon>Planctomycetota</taxon>
        <taxon>Planctomycetia</taxon>
        <taxon>Gemmatales</taxon>
        <taxon>Gemmataceae</taxon>
        <taxon>Gemmata</taxon>
    </lineage>
</organism>
<keyword evidence="9" id="KW-0723">Serine/threonine-protein kinase</keyword>
<dbReference type="SUPFAM" id="SSF48452">
    <property type="entry name" value="TPR-like"/>
    <property type="match status" value="1"/>
</dbReference>
<protein>
    <recommendedName>
        <fullName evidence="8">Protein kinase domain-containing protein</fullName>
    </recommendedName>
</protein>
<name>A0A6P2CNW2_9BACT</name>
<gene>
    <name evidence="9" type="ORF">SOIL9_70060</name>
</gene>